<evidence type="ECO:0000256" key="1">
    <source>
        <dbReference type="ARBA" id="ARBA00022729"/>
    </source>
</evidence>
<reference evidence="3 4" key="1">
    <citation type="submission" date="2023-07" db="EMBL/GenBank/DDBJ databases">
        <title>Functional and genomic diversity of the sorghum phyllosphere microbiome.</title>
        <authorList>
            <person name="Shade A."/>
        </authorList>
    </citation>
    <scope>NUCLEOTIDE SEQUENCE [LARGE SCALE GENOMIC DNA]</scope>
    <source>
        <strain evidence="3 4">SORGH_AS_1207</strain>
    </source>
</reference>
<name>A0ABU0TRS8_MICTR</name>
<evidence type="ECO:0000313" key="4">
    <source>
        <dbReference type="Proteomes" id="UP001226691"/>
    </source>
</evidence>
<dbReference type="SUPFAM" id="SSF53850">
    <property type="entry name" value="Periplasmic binding protein-like II"/>
    <property type="match status" value="1"/>
</dbReference>
<dbReference type="SMART" id="SM00062">
    <property type="entry name" value="PBPb"/>
    <property type="match status" value="1"/>
</dbReference>
<keyword evidence="1" id="KW-0732">Signal</keyword>
<dbReference type="Pfam" id="PF00497">
    <property type="entry name" value="SBP_bac_3"/>
    <property type="match status" value="1"/>
</dbReference>
<dbReference type="EMBL" id="JAUTBF010000001">
    <property type="protein sequence ID" value="MDQ1122376.1"/>
    <property type="molecule type" value="Genomic_DNA"/>
</dbReference>
<dbReference type="CDD" id="cd01004">
    <property type="entry name" value="PBP2_MidA_like"/>
    <property type="match status" value="1"/>
</dbReference>
<gene>
    <name evidence="3" type="ORF">QE412_000949</name>
</gene>
<evidence type="ECO:0000313" key="3">
    <source>
        <dbReference type="EMBL" id="MDQ1122376.1"/>
    </source>
</evidence>
<keyword evidence="4" id="KW-1185">Reference proteome</keyword>
<organism evidence="3 4">
    <name type="scientific">Microbacterium trichothecenolyticum</name>
    <name type="common">Aureobacterium trichothecenolyticum</name>
    <dbReference type="NCBI Taxonomy" id="69370"/>
    <lineage>
        <taxon>Bacteria</taxon>
        <taxon>Bacillati</taxon>
        <taxon>Actinomycetota</taxon>
        <taxon>Actinomycetes</taxon>
        <taxon>Micrococcales</taxon>
        <taxon>Microbacteriaceae</taxon>
        <taxon>Microbacterium</taxon>
    </lineage>
</organism>
<dbReference type="Proteomes" id="UP001226691">
    <property type="component" value="Unassembled WGS sequence"/>
</dbReference>
<evidence type="ECO:0000259" key="2">
    <source>
        <dbReference type="SMART" id="SM00062"/>
    </source>
</evidence>
<accession>A0ABU0TRS8</accession>
<proteinExistence type="predicted"/>
<dbReference type="Gene3D" id="3.40.190.10">
    <property type="entry name" value="Periplasmic binding protein-like II"/>
    <property type="match status" value="2"/>
</dbReference>
<feature type="domain" description="Solute-binding protein family 3/N-terminal" evidence="2">
    <location>
        <begin position="69"/>
        <end position="300"/>
    </location>
</feature>
<dbReference type="RefSeq" id="WP_307480774.1">
    <property type="nucleotide sequence ID" value="NZ_JAUTBF010000001.1"/>
</dbReference>
<dbReference type="InterPro" id="IPR001638">
    <property type="entry name" value="Solute-binding_3/MltF_N"/>
</dbReference>
<dbReference type="PANTHER" id="PTHR35936:SF17">
    <property type="entry name" value="ARGININE-BINDING EXTRACELLULAR PROTEIN ARTP"/>
    <property type="match status" value="1"/>
</dbReference>
<sequence length="313" mass="32303">MDDVPPHPKNESENPVSLNRTTALTTVVAAGGVLLLSLSGCSSPAPTTTATTSADAPLASLVPAAFKDGIHVASGIYAPMVMRSDSGEWSGFDYDLGQALSAELGVPFTFEVQDFTSIIPSLQSKKHDIIMFGMNDTAKREEVLDFTDYFQAGLAILVEKGNPAGITSMSDLCGKSVAVAKGTTQAEFVASESAKCASGSITSIELPTENDAILAVKSGQAVADVFDAAPAAYTAQTSGDGKDFEVVHDPANPAGYGVAYTGIGVLKENADLTKALEAALQAVMDDGTYAELLAKYDLSDYGVPSATVNGATK</sequence>
<dbReference type="PANTHER" id="PTHR35936">
    <property type="entry name" value="MEMBRANE-BOUND LYTIC MUREIN TRANSGLYCOSYLASE F"/>
    <property type="match status" value="1"/>
</dbReference>
<protein>
    <submittedName>
        <fullName evidence="3">Polar amino acid transport system substrate-binding protein</fullName>
    </submittedName>
</protein>
<comment type="caution">
    <text evidence="3">The sequence shown here is derived from an EMBL/GenBank/DDBJ whole genome shotgun (WGS) entry which is preliminary data.</text>
</comment>